<accession>A0A345VLB8</accession>
<dbReference type="RefSeq" id="WP_115130574.1">
    <property type="nucleotide sequence ID" value="NZ_CP022601.1"/>
</dbReference>
<organism evidence="1 2">
    <name type="scientific">Streptococcus pluranimalium</name>
    <dbReference type="NCBI Taxonomy" id="82348"/>
    <lineage>
        <taxon>Bacteria</taxon>
        <taxon>Bacillati</taxon>
        <taxon>Bacillota</taxon>
        <taxon>Bacilli</taxon>
        <taxon>Lactobacillales</taxon>
        <taxon>Streptococcaceae</taxon>
        <taxon>Streptococcus</taxon>
    </lineage>
</organism>
<sequence>MKRIDDYKLMSSELLEELSGGATSTRCKLAIATCAHDTILGALGTSNPGSSCAYMRKVCK</sequence>
<proteinExistence type="predicted"/>
<reference evidence="1 2" key="1">
    <citation type="submission" date="2017-07" db="EMBL/GenBank/DDBJ databases">
        <title>Streptococcus pluranimalium as cause of bovine abortion.</title>
        <authorList>
            <person name="Rodriguez Campos S."/>
            <person name="Gobeli Brawand S."/>
            <person name="Brodard I."/>
            <person name="Rychener L."/>
            <person name="Perreten V."/>
        </authorList>
    </citation>
    <scope>NUCLEOTIDE SEQUENCE [LARGE SCALE GENOMIC DNA]</scope>
    <source>
        <strain evidence="1 2">14A0014</strain>
    </source>
</reference>
<name>A0A345VLB8_9STRE</name>
<evidence type="ECO:0000313" key="1">
    <source>
        <dbReference type="EMBL" id="AXJ13520.1"/>
    </source>
</evidence>
<dbReference type="Proteomes" id="UP000255411">
    <property type="component" value="Chromosome"/>
</dbReference>
<dbReference type="AlphaFoldDB" id="A0A345VLB8"/>
<evidence type="ECO:0000313" key="2">
    <source>
        <dbReference type="Proteomes" id="UP000255411"/>
    </source>
</evidence>
<protein>
    <submittedName>
        <fullName evidence="1">Uncharacterized protein</fullName>
    </submittedName>
</protein>
<gene>
    <name evidence="1" type="ORF">Sp14A_16100</name>
</gene>
<dbReference type="EMBL" id="CP022601">
    <property type="protein sequence ID" value="AXJ13520.1"/>
    <property type="molecule type" value="Genomic_DNA"/>
</dbReference>